<sequence>MAETQSRATTHQNRIDYVRDRMHNRLISTAEASAVSEAVVERFRSTTSLRDPSRPFAVGNRNACRAVLVIGAYRSGKTFLVERAFRGLEKLTVGNQVISPKTVDVRAPSHFDMAGLGRSLLQAMELAPARPLPPAQTMERVQRRLQLFQPSLIRIDEFQRTLYPTSVGLKRRDDERRHCWGHIQGILEDSAWPTPVILTGTPEILPVLETREMGFLRDRIATTIHLRPMVTGATEDIHFLEDAVELFAEVAEIGCSFSADEQLHPRLMLASNFAKGLACEIIHEAILIALRSGDRVLEREHFARFYAKKTGAAAAANPFVAHEWHRVDPTRLLAEDVAPGFGISEKHR</sequence>
<dbReference type="EMBL" id="CP017147">
    <property type="protein sequence ID" value="AOO82217.1"/>
    <property type="molecule type" value="Genomic_DNA"/>
</dbReference>
<evidence type="ECO:0000313" key="2">
    <source>
        <dbReference type="EMBL" id="AOO82217.1"/>
    </source>
</evidence>
<proteinExistence type="predicted"/>
<dbReference type="InterPro" id="IPR027417">
    <property type="entry name" value="P-loop_NTPase"/>
</dbReference>
<dbReference type="OrthoDB" id="5288220at2"/>
<dbReference type="Proteomes" id="UP000094969">
    <property type="component" value="Chromosome"/>
</dbReference>
<dbReference type="InterPro" id="IPR049945">
    <property type="entry name" value="AAA_22"/>
</dbReference>
<dbReference type="GO" id="GO:0016887">
    <property type="term" value="F:ATP hydrolysis activity"/>
    <property type="evidence" value="ECO:0007669"/>
    <property type="project" value="InterPro"/>
</dbReference>
<dbReference type="STRING" id="1526658.BHK69_18800"/>
<dbReference type="Pfam" id="PF13401">
    <property type="entry name" value="AAA_22"/>
    <property type="match status" value="1"/>
</dbReference>
<accession>A0A1D7U4B6</accession>
<protein>
    <recommendedName>
        <fullName evidence="1">ORC1/DEAH AAA+ ATPase domain-containing protein</fullName>
    </recommendedName>
</protein>
<organism evidence="2 3">
    <name type="scientific">Bosea vaviloviae</name>
    <dbReference type="NCBI Taxonomy" id="1526658"/>
    <lineage>
        <taxon>Bacteria</taxon>
        <taxon>Pseudomonadati</taxon>
        <taxon>Pseudomonadota</taxon>
        <taxon>Alphaproteobacteria</taxon>
        <taxon>Hyphomicrobiales</taxon>
        <taxon>Boseaceae</taxon>
        <taxon>Bosea</taxon>
    </lineage>
</organism>
<evidence type="ECO:0000313" key="3">
    <source>
        <dbReference type="Proteomes" id="UP000094969"/>
    </source>
</evidence>
<feature type="domain" description="ORC1/DEAH AAA+ ATPase" evidence="1">
    <location>
        <begin position="63"/>
        <end position="208"/>
    </location>
</feature>
<dbReference type="SUPFAM" id="SSF52540">
    <property type="entry name" value="P-loop containing nucleoside triphosphate hydrolases"/>
    <property type="match status" value="1"/>
</dbReference>
<gene>
    <name evidence="2" type="ORF">BHK69_18800</name>
</gene>
<keyword evidence="3" id="KW-1185">Reference proteome</keyword>
<dbReference type="RefSeq" id="WP_069691427.1">
    <property type="nucleotide sequence ID" value="NZ_CP017147.1"/>
</dbReference>
<dbReference type="Gene3D" id="3.40.50.300">
    <property type="entry name" value="P-loop containing nucleotide triphosphate hydrolases"/>
    <property type="match status" value="1"/>
</dbReference>
<dbReference type="AlphaFoldDB" id="A0A1D7U4B6"/>
<dbReference type="KEGG" id="bvv:BHK69_18800"/>
<name>A0A1D7U4B6_9HYPH</name>
<reference evidence="2 3" key="1">
    <citation type="journal article" date="2015" name="Antonie Van Leeuwenhoek">
        <title>Bosea vaviloviae sp. nov., a new species of slow-growing rhizobia isolated from nodules of the relict species Vavilovia formosa (Stev.) Fed.</title>
        <authorList>
            <person name="Safronova V.I."/>
            <person name="Kuznetsova I.G."/>
            <person name="Sazanova A.L."/>
            <person name="Kimeklis A.K."/>
            <person name="Belimov A.A."/>
            <person name="Andronov E.E."/>
            <person name="Pinaev A.G."/>
            <person name="Chizhevskaya E.P."/>
            <person name="Pukhaev A.R."/>
            <person name="Popov K.P."/>
            <person name="Willems A."/>
            <person name="Tikhonovich I.A."/>
        </authorList>
    </citation>
    <scope>NUCLEOTIDE SEQUENCE [LARGE SCALE GENOMIC DNA]</scope>
    <source>
        <strain evidence="2 3">Vaf18</strain>
    </source>
</reference>
<evidence type="ECO:0000259" key="1">
    <source>
        <dbReference type="Pfam" id="PF13401"/>
    </source>
</evidence>